<organism evidence="3 4">
    <name type="scientific">Solanum verrucosum</name>
    <dbReference type="NCBI Taxonomy" id="315347"/>
    <lineage>
        <taxon>Eukaryota</taxon>
        <taxon>Viridiplantae</taxon>
        <taxon>Streptophyta</taxon>
        <taxon>Embryophyta</taxon>
        <taxon>Tracheophyta</taxon>
        <taxon>Spermatophyta</taxon>
        <taxon>Magnoliopsida</taxon>
        <taxon>eudicotyledons</taxon>
        <taxon>Gunneridae</taxon>
        <taxon>Pentapetalae</taxon>
        <taxon>asterids</taxon>
        <taxon>lamiids</taxon>
        <taxon>Solanales</taxon>
        <taxon>Solanaceae</taxon>
        <taxon>Solanoideae</taxon>
        <taxon>Solaneae</taxon>
        <taxon>Solanum</taxon>
    </lineage>
</organism>
<dbReference type="AlphaFoldDB" id="A0AAF0QVF7"/>
<evidence type="ECO:0000313" key="4">
    <source>
        <dbReference type="Proteomes" id="UP001234989"/>
    </source>
</evidence>
<proteinExistence type="predicted"/>
<dbReference type="InterPro" id="IPR000477">
    <property type="entry name" value="RT_dom"/>
</dbReference>
<dbReference type="PANTHER" id="PTHR46890">
    <property type="entry name" value="NON-LTR RETROLELEMENT REVERSE TRANSCRIPTASE-LIKE PROTEIN-RELATED"/>
    <property type="match status" value="1"/>
</dbReference>
<feature type="compositionally biased region" description="Acidic residues" evidence="1">
    <location>
        <begin position="23"/>
        <end position="42"/>
    </location>
</feature>
<feature type="compositionally biased region" description="Polar residues" evidence="1">
    <location>
        <begin position="47"/>
        <end position="57"/>
    </location>
</feature>
<dbReference type="Pfam" id="PF00078">
    <property type="entry name" value="RVT_1"/>
    <property type="match status" value="1"/>
</dbReference>
<reference evidence="3" key="1">
    <citation type="submission" date="2023-08" db="EMBL/GenBank/DDBJ databases">
        <title>A de novo genome assembly of Solanum verrucosum Schlechtendal, a Mexican diploid species geographically isolated from the other diploid A-genome species in potato relatives.</title>
        <authorList>
            <person name="Hosaka K."/>
        </authorList>
    </citation>
    <scope>NUCLEOTIDE SEQUENCE</scope>
    <source>
        <tissue evidence="3">Young leaves</tissue>
    </source>
</reference>
<dbReference type="InterPro" id="IPR043502">
    <property type="entry name" value="DNA/RNA_pol_sf"/>
</dbReference>
<keyword evidence="4" id="KW-1185">Reference proteome</keyword>
<dbReference type="PROSITE" id="PS50878">
    <property type="entry name" value="RT_POL"/>
    <property type="match status" value="1"/>
</dbReference>
<dbReference type="Gene3D" id="3.60.10.10">
    <property type="entry name" value="Endonuclease/exonuclease/phosphatase"/>
    <property type="match status" value="1"/>
</dbReference>
<feature type="region of interest" description="Disordered" evidence="1">
    <location>
        <begin position="1"/>
        <end position="95"/>
    </location>
</feature>
<dbReference type="Proteomes" id="UP001234989">
    <property type="component" value="Chromosome 5"/>
</dbReference>
<dbReference type="EMBL" id="CP133616">
    <property type="protein sequence ID" value="WMV30181.1"/>
    <property type="molecule type" value="Genomic_DNA"/>
</dbReference>
<dbReference type="CDD" id="cd01650">
    <property type="entry name" value="RT_nLTR_like"/>
    <property type="match status" value="1"/>
</dbReference>
<dbReference type="InterPro" id="IPR036691">
    <property type="entry name" value="Endo/exonu/phosph_ase_sf"/>
</dbReference>
<protein>
    <recommendedName>
        <fullName evidence="2">Reverse transcriptase domain-containing protein</fullName>
    </recommendedName>
</protein>
<gene>
    <name evidence="3" type="ORF">MTR67_023566</name>
</gene>
<dbReference type="SUPFAM" id="SSF56672">
    <property type="entry name" value="DNA/RNA polymerases"/>
    <property type="match status" value="1"/>
</dbReference>
<accession>A0AAF0QVF7</accession>
<feature type="domain" description="Reverse transcriptase" evidence="2">
    <location>
        <begin position="497"/>
        <end position="733"/>
    </location>
</feature>
<feature type="compositionally biased region" description="Polar residues" evidence="1">
    <location>
        <begin position="83"/>
        <end position="95"/>
    </location>
</feature>
<evidence type="ECO:0000256" key="1">
    <source>
        <dbReference type="SAM" id="MobiDB-lite"/>
    </source>
</evidence>
<evidence type="ECO:0000259" key="2">
    <source>
        <dbReference type="PROSITE" id="PS50878"/>
    </source>
</evidence>
<name>A0AAF0QVF7_SOLVR</name>
<dbReference type="SUPFAM" id="SSF56219">
    <property type="entry name" value="DNase I-like"/>
    <property type="match status" value="1"/>
</dbReference>
<dbReference type="PANTHER" id="PTHR46890:SF28">
    <property type="entry name" value="REVERSE TRANSCRIPTASE DOMAIN-CONTAINING PROTEIN"/>
    <property type="match status" value="1"/>
</dbReference>
<dbReference type="InterPro" id="IPR052343">
    <property type="entry name" value="Retrotransposon-Effector_Assoc"/>
</dbReference>
<sequence>MVQDPNLINKGKLTTDDYGAINSDDEMDPDNQSIEESDEDIEDTRQHTGQVFGSTLQDKCPDVQRMTEQQGLSPRGRKKTRHNPNQPTTSMFDTSSRPMTRFKLQLQMDHGTSNPNGNIWLFWSNEVASSILEQHEQHITVTFQHTDIPDKFMMTFIYAKCKDYMRKPLWDRLLFYSNIEIPWCTMGDFNVTTSIEEKFGGIPYNIHKSLEIIGVIEACGLTDIGYTGLPFTWCNQRDVEARVWKRLDRAMVNDKWLEVMPQTTIENLSSVGSDHTPLLMEMFQANESHIKYFKFLHYWVENDTFMKTVHQCWTKEVSGNPMRKFHQKLKRVSATLSIWSKQEYGDIFAKVREFEDDIRKSEEELITNNTEAFRQSLQQRNATYIRRKRLFLHKICTENEIWVQGEEEISKATCDYYQQIFTGQNDRIDERIIQNIPTIVTAEQNEMMQTMPTMEELKQFVFAMNLNSAAGPDGFGGKFYQACWSIIKEDLLEVVQSFFCGNNMPKFMTHACLVLLPKNEQPIRFKDLRPISLSNFSNKIISKLLSMRLATFLPLLVSNNQSDFVRGRSITESIMLAQEITHGIKKPQIGNNVVLKLDMAKAYDRVSWSFICFVLRRFGFGQLLIDLVWRIMSNNWYSIIINGHRHGFFHSTRGLKQGDPLSPALFILGAEVLLRLLNSLHQIPSYKGFYKAPKGPQINHLSFADDVIIFAATDKQSLKLIMDSLGEYEHTSG</sequence>
<evidence type="ECO:0000313" key="3">
    <source>
        <dbReference type="EMBL" id="WMV30181.1"/>
    </source>
</evidence>